<dbReference type="RefSeq" id="WP_332617138.1">
    <property type="nucleotide sequence ID" value="NZ_JAXGFP010000005.1"/>
</dbReference>
<keyword evidence="3" id="KW-1185">Reference proteome</keyword>
<feature type="chain" id="PRO_5045845104" description="Secreted protein" evidence="1">
    <location>
        <begin position="16"/>
        <end position="118"/>
    </location>
</feature>
<accession>A0ABU7Z006</accession>
<sequence>MKLMALLAFALSLFGVDIGGSSFVTRTVVDGAEVLHSRATSEAGSARFECVRSASGQCHYTVYPRTCEADDCEPLKRFALANGDSRQVPGLHRFQLCVSADGDTPGPDCEPAQPIATR</sequence>
<comment type="caution">
    <text evidence="2">The sequence shown here is derived from an EMBL/GenBank/DDBJ whole genome shotgun (WGS) entry which is preliminary data.</text>
</comment>
<protein>
    <recommendedName>
        <fullName evidence="4">Secreted protein</fullName>
    </recommendedName>
</protein>
<evidence type="ECO:0008006" key="4">
    <source>
        <dbReference type="Google" id="ProtNLM"/>
    </source>
</evidence>
<reference evidence="2 3" key="1">
    <citation type="journal article" date="2016" name="Int. J. Syst. Evol. Microbiol.">
        <title>Lysobacter erysipheiresistens sp. nov., an antagonist of powdery mildew, isolated from tobacco-cultivated soil.</title>
        <authorList>
            <person name="Xie B."/>
            <person name="Li T."/>
            <person name="Lin X."/>
            <person name="Wang C.J."/>
            <person name="Chen Y.J."/>
            <person name="Liu W.J."/>
            <person name="Zhao Z.W."/>
        </authorList>
    </citation>
    <scope>NUCLEOTIDE SEQUENCE [LARGE SCALE GENOMIC DNA]</scope>
    <source>
        <strain evidence="2 3">RS-LYSO-3</strain>
    </source>
</reference>
<evidence type="ECO:0000256" key="1">
    <source>
        <dbReference type="SAM" id="SignalP"/>
    </source>
</evidence>
<keyword evidence="1" id="KW-0732">Signal</keyword>
<organism evidence="2 3">
    <name type="scientific">Novilysobacter erysipheiresistens</name>
    <dbReference type="NCBI Taxonomy" id="1749332"/>
    <lineage>
        <taxon>Bacteria</taxon>
        <taxon>Pseudomonadati</taxon>
        <taxon>Pseudomonadota</taxon>
        <taxon>Gammaproteobacteria</taxon>
        <taxon>Lysobacterales</taxon>
        <taxon>Lysobacteraceae</taxon>
        <taxon>Novilysobacter</taxon>
    </lineage>
</organism>
<evidence type="ECO:0000313" key="2">
    <source>
        <dbReference type="EMBL" id="MEG3184533.1"/>
    </source>
</evidence>
<proteinExistence type="predicted"/>
<name>A0ABU7Z006_9GAMM</name>
<dbReference type="EMBL" id="JAXGFP010000005">
    <property type="protein sequence ID" value="MEG3184533.1"/>
    <property type="molecule type" value="Genomic_DNA"/>
</dbReference>
<feature type="signal peptide" evidence="1">
    <location>
        <begin position="1"/>
        <end position="15"/>
    </location>
</feature>
<gene>
    <name evidence="2" type="ORF">SNE34_10985</name>
</gene>
<evidence type="ECO:0000313" key="3">
    <source>
        <dbReference type="Proteomes" id="UP001355056"/>
    </source>
</evidence>
<dbReference type="Proteomes" id="UP001355056">
    <property type="component" value="Unassembled WGS sequence"/>
</dbReference>